<reference evidence="3" key="1">
    <citation type="submission" date="2016-10" db="EMBL/GenBank/DDBJ databases">
        <authorList>
            <person name="Varghese N."/>
            <person name="Submissions S."/>
        </authorList>
    </citation>
    <scope>NUCLEOTIDE SEQUENCE [LARGE SCALE GENOMIC DNA]</scope>
    <source>
        <strain evidence="3">DSM 45722</strain>
    </source>
</reference>
<dbReference type="SUPFAM" id="SSF51735">
    <property type="entry name" value="NAD(P)-binding Rossmann-fold domains"/>
    <property type="match status" value="1"/>
</dbReference>
<dbReference type="Gene3D" id="3.90.25.10">
    <property type="entry name" value="UDP-galactose 4-epimerase, domain 1"/>
    <property type="match status" value="1"/>
</dbReference>
<dbReference type="Proteomes" id="UP000198981">
    <property type="component" value="Unassembled WGS sequence"/>
</dbReference>
<sequence>MTRLITVTGATGALGGRVARLVAAHAADHGAVVRLVVRDPARAPQLPGTEVVANPGGYTDGAGLTAALTGTHTLFLVSAAEAADRTEQHLSAVRAAVAAGVEKIVYTSFLGSEEGATFTLTRTHAATEAALGDTGLRTTVLRNSMYADFVPFFATPTDDGGAVIAAPAGDGAASFVSRDDIAEVAAAVLLRDHPSTDGRVLDVTGPEALTMTEAAAVLAEVTGRPVRYEPQTVEEAWATRRPSGAPDWEVEGWVTSYTAIAAGEMAVVSDVVRAFTGHPATSVREHLQRHPEDWAALSRR</sequence>
<dbReference type="AlphaFoldDB" id="A0A1G4Y8Z3"/>
<organism evidence="2 3">
    <name type="scientific">Klenkia marina</name>
    <dbReference type="NCBI Taxonomy" id="1960309"/>
    <lineage>
        <taxon>Bacteria</taxon>
        <taxon>Bacillati</taxon>
        <taxon>Actinomycetota</taxon>
        <taxon>Actinomycetes</taxon>
        <taxon>Geodermatophilales</taxon>
        <taxon>Geodermatophilaceae</taxon>
        <taxon>Klenkia</taxon>
    </lineage>
</organism>
<evidence type="ECO:0000313" key="2">
    <source>
        <dbReference type="EMBL" id="SCX49936.1"/>
    </source>
</evidence>
<gene>
    <name evidence="2" type="ORF">SAMN03159343_2307</name>
</gene>
<dbReference type="EMBL" id="FMUH01000003">
    <property type="protein sequence ID" value="SCX49936.1"/>
    <property type="molecule type" value="Genomic_DNA"/>
</dbReference>
<dbReference type="Gene3D" id="3.40.50.720">
    <property type="entry name" value="NAD(P)-binding Rossmann-like Domain"/>
    <property type="match status" value="1"/>
</dbReference>
<evidence type="ECO:0000313" key="3">
    <source>
        <dbReference type="Proteomes" id="UP000198981"/>
    </source>
</evidence>
<dbReference type="OrthoDB" id="3243290at2"/>
<protein>
    <submittedName>
        <fullName evidence="2">Uncharacterized conserved protein YbjT, contains NAD(P)-binding and DUF2867 domains</fullName>
    </submittedName>
</protein>
<dbReference type="STRING" id="1960309.SAMN03159343_2307"/>
<proteinExistence type="predicted"/>
<dbReference type="RefSeq" id="WP_092804067.1">
    <property type="nucleotide sequence ID" value="NZ_FMUH01000003.1"/>
</dbReference>
<dbReference type="PANTHER" id="PTHR47129:SF1">
    <property type="entry name" value="NMRA-LIKE DOMAIN-CONTAINING PROTEIN"/>
    <property type="match status" value="1"/>
</dbReference>
<feature type="domain" description="NmrA-like" evidence="1">
    <location>
        <begin position="2"/>
        <end position="232"/>
    </location>
</feature>
<name>A0A1G4Y8Z3_9ACTN</name>
<accession>A0A1G4Y8Z3</accession>
<dbReference type="InterPro" id="IPR036291">
    <property type="entry name" value="NAD(P)-bd_dom_sf"/>
</dbReference>
<dbReference type="InterPro" id="IPR008030">
    <property type="entry name" value="NmrA-like"/>
</dbReference>
<dbReference type="Pfam" id="PF05368">
    <property type="entry name" value="NmrA"/>
    <property type="match status" value="1"/>
</dbReference>
<dbReference type="PANTHER" id="PTHR47129">
    <property type="entry name" value="QUINONE OXIDOREDUCTASE 2"/>
    <property type="match status" value="1"/>
</dbReference>
<keyword evidence="3" id="KW-1185">Reference proteome</keyword>
<dbReference type="InterPro" id="IPR052718">
    <property type="entry name" value="NmrA-type_oxidoreductase"/>
</dbReference>
<evidence type="ECO:0000259" key="1">
    <source>
        <dbReference type="Pfam" id="PF05368"/>
    </source>
</evidence>